<keyword evidence="4" id="KW-1133">Transmembrane helix</keyword>
<accession>A0A420XLT1</accession>
<organism evidence="5 6">
    <name type="scientific">Motilibacter peucedani</name>
    <dbReference type="NCBI Taxonomy" id="598650"/>
    <lineage>
        <taxon>Bacteria</taxon>
        <taxon>Bacillati</taxon>
        <taxon>Actinomycetota</taxon>
        <taxon>Actinomycetes</taxon>
        <taxon>Motilibacterales</taxon>
        <taxon>Motilibacteraceae</taxon>
        <taxon>Motilibacter</taxon>
    </lineage>
</organism>
<keyword evidence="4" id="KW-0812">Transmembrane</keyword>
<dbReference type="RefSeq" id="WP_121194540.1">
    <property type="nucleotide sequence ID" value="NZ_RBWV01000014.1"/>
</dbReference>
<dbReference type="Proteomes" id="UP000281955">
    <property type="component" value="Unassembled WGS sequence"/>
</dbReference>
<name>A0A420XLT1_9ACTN</name>
<feature type="transmembrane region" description="Helical" evidence="4">
    <location>
        <begin position="55"/>
        <end position="75"/>
    </location>
</feature>
<evidence type="ECO:0000313" key="5">
    <source>
        <dbReference type="EMBL" id="RKS71484.1"/>
    </source>
</evidence>
<sequence length="278" mass="31392">MAETALERHVYEPHKVGLPPLGRYFRQLWARREFAVEFSRAELHTQNVDTVFGQLWLVLNPLLLGTVYFLLVRVLSHSSASAKPYYFAHLLAGLFAYYYVTGCLSQGARSVTKSGKLLINTAFPRALLPLSSTLVAFWRFLPTLVVYAVVHVIQGCPIGPHLLLGVVSIAQMTVMGAGLAMFFATLQVFVRDTSSFLPYMIRIWLYLSPVLLTVERFPGWTHPLNPLFYVMACWSELLVQGDVLPLSWWLAGTAWALAIFVVGGLFFVSREREFAFRL</sequence>
<dbReference type="OrthoDB" id="4186295at2"/>
<feature type="transmembrane region" description="Helical" evidence="4">
    <location>
        <begin position="87"/>
        <end position="108"/>
    </location>
</feature>
<feature type="transmembrane region" description="Helical" evidence="4">
    <location>
        <begin position="162"/>
        <end position="190"/>
    </location>
</feature>
<dbReference type="PANTHER" id="PTHR30413">
    <property type="entry name" value="INNER MEMBRANE TRANSPORT PERMEASE"/>
    <property type="match status" value="1"/>
</dbReference>
<evidence type="ECO:0000256" key="4">
    <source>
        <dbReference type="SAM" id="Phobius"/>
    </source>
</evidence>
<dbReference type="GO" id="GO:0015920">
    <property type="term" value="P:lipopolysaccharide transport"/>
    <property type="evidence" value="ECO:0007669"/>
    <property type="project" value="TreeGrafter"/>
</dbReference>
<evidence type="ECO:0000256" key="3">
    <source>
        <dbReference type="ARBA" id="ARBA00022448"/>
    </source>
</evidence>
<evidence type="ECO:0000313" key="6">
    <source>
        <dbReference type="Proteomes" id="UP000281955"/>
    </source>
</evidence>
<keyword evidence="3" id="KW-0813">Transport</keyword>
<dbReference type="AlphaFoldDB" id="A0A420XLT1"/>
<evidence type="ECO:0000256" key="1">
    <source>
        <dbReference type="ARBA" id="ARBA00004429"/>
    </source>
</evidence>
<evidence type="ECO:0000256" key="2">
    <source>
        <dbReference type="ARBA" id="ARBA00007783"/>
    </source>
</evidence>
<gene>
    <name evidence="5" type="ORF">CLV35_3282</name>
</gene>
<proteinExistence type="inferred from homology"/>
<dbReference type="PANTHER" id="PTHR30413:SF8">
    <property type="entry name" value="TRANSPORT PERMEASE PROTEIN"/>
    <property type="match status" value="1"/>
</dbReference>
<comment type="caution">
    <text evidence="5">The sequence shown here is derived from an EMBL/GenBank/DDBJ whole genome shotgun (WGS) entry which is preliminary data.</text>
</comment>
<comment type="similarity">
    <text evidence="2">Belongs to the ABC-2 integral membrane protein family.</text>
</comment>
<comment type="subcellular location">
    <subcellularLocation>
        <location evidence="1">Cell inner membrane</location>
        <topology evidence="1">Multi-pass membrane protein</topology>
    </subcellularLocation>
</comment>
<dbReference type="EMBL" id="RBWV01000014">
    <property type="protein sequence ID" value="RKS71484.1"/>
    <property type="molecule type" value="Genomic_DNA"/>
</dbReference>
<keyword evidence="6" id="KW-1185">Reference proteome</keyword>
<dbReference type="InParanoid" id="A0A420XLT1"/>
<feature type="transmembrane region" description="Helical" evidence="4">
    <location>
        <begin position="128"/>
        <end position="150"/>
    </location>
</feature>
<reference evidence="5 6" key="1">
    <citation type="submission" date="2018-10" db="EMBL/GenBank/DDBJ databases">
        <title>Genomic Encyclopedia of Archaeal and Bacterial Type Strains, Phase II (KMG-II): from individual species to whole genera.</title>
        <authorList>
            <person name="Goeker M."/>
        </authorList>
    </citation>
    <scope>NUCLEOTIDE SEQUENCE [LARGE SCALE GENOMIC DNA]</scope>
    <source>
        <strain evidence="5 6">RP-AC37</strain>
    </source>
</reference>
<protein>
    <submittedName>
        <fullName evidence="5">Teichoic acid transport system permease protein</fullName>
    </submittedName>
</protein>
<feature type="transmembrane region" description="Helical" evidence="4">
    <location>
        <begin position="249"/>
        <end position="268"/>
    </location>
</feature>
<keyword evidence="4" id="KW-0472">Membrane</keyword>
<dbReference type="GO" id="GO:0005886">
    <property type="term" value="C:plasma membrane"/>
    <property type="evidence" value="ECO:0007669"/>
    <property type="project" value="UniProtKB-SubCell"/>
</dbReference>